<protein>
    <submittedName>
        <fullName evidence="1">Uncharacterized protein</fullName>
    </submittedName>
</protein>
<accession>A0A3S0Q7J9</accession>
<name>A0A3S0Q7J9_9FLAO</name>
<reference evidence="1 2" key="1">
    <citation type="submission" date="2018-12" db="EMBL/GenBank/DDBJ databases">
        <title>Draft Genome Sequence of Chryseobacterium arthrosphaerae strain ED882-96 Isolated from the Blood of a Patient with Liver Cirrhosis in Taiwan.</title>
        <authorList>
            <person name="Lin J.-N."/>
            <person name="Lai C.-H."/>
            <person name="Yang C.-H."/>
            <person name="Huang Y.-H."/>
        </authorList>
    </citation>
    <scope>NUCLEOTIDE SEQUENCE [LARGE SCALE GENOMIC DNA]</scope>
    <source>
        <strain evidence="1 2">ED882-96</strain>
    </source>
</reference>
<gene>
    <name evidence="1" type="ORF">EJ377_04325</name>
</gene>
<dbReference type="Proteomes" id="UP000276953">
    <property type="component" value="Unassembled WGS sequence"/>
</dbReference>
<evidence type="ECO:0000313" key="1">
    <source>
        <dbReference type="EMBL" id="RTZ49630.1"/>
    </source>
</evidence>
<organism evidence="1 2">
    <name type="scientific">Chryseobacterium arthrosphaerae</name>
    <dbReference type="NCBI Taxonomy" id="651561"/>
    <lineage>
        <taxon>Bacteria</taxon>
        <taxon>Pseudomonadati</taxon>
        <taxon>Bacteroidota</taxon>
        <taxon>Flavobacteriia</taxon>
        <taxon>Flavobacteriales</taxon>
        <taxon>Weeksellaceae</taxon>
        <taxon>Chryseobacterium group</taxon>
        <taxon>Chryseobacterium</taxon>
    </lineage>
</organism>
<evidence type="ECO:0000313" key="2">
    <source>
        <dbReference type="Proteomes" id="UP000276953"/>
    </source>
</evidence>
<comment type="caution">
    <text evidence="1">The sequence shown here is derived from an EMBL/GenBank/DDBJ whole genome shotgun (WGS) entry which is preliminary data.</text>
</comment>
<proteinExistence type="predicted"/>
<dbReference type="AlphaFoldDB" id="A0A3S0Q7J9"/>
<sequence>MIRKQYEENGVGRLAVVEKKPGCDRWSGLKLLTKEVNGYQNVLELGYRLSLNPGKRLCHGIRVASLDYGLMN</sequence>
<dbReference type="EMBL" id="RYFC01000001">
    <property type="protein sequence ID" value="RTZ49630.1"/>
    <property type="molecule type" value="Genomic_DNA"/>
</dbReference>